<feature type="compositionally biased region" description="Polar residues" evidence="1">
    <location>
        <begin position="1"/>
        <end position="12"/>
    </location>
</feature>
<feature type="region of interest" description="Disordered" evidence="1">
    <location>
        <begin position="279"/>
        <end position="336"/>
    </location>
</feature>
<feature type="region of interest" description="Disordered" evidence="1">
    <location>
        <begin position="350"/>
        <end position="413"/>
    </location>
</feature>
<accession>A0ABQ9YFS0</accession>
<feature type="region of interest" description="Disordered" evidence="1">
    <location>
        <begin position="208"/>
        <end position="244"/>
    </location>
</feature>
<feature type="compositionally biased region" description="Basic and acidic residues" evidence="1">
    <location>
        <begin position="208"/>
        <end position="226"/>
    </location>
</feature>
<evidence type="ECO:0000313" key="2">
    <source>
        <dbReference type="EMBL" id="KAK2962613.1"/>
    </source>
</evidence>
<gene>
    <name evidence="2" type="ORF">BLNAU_2446</name>
</gene>
<evidence type="ECO:0000313" key="3">
    <source>
        <dbReference type="Proteomes" id="UP001281761"/>
    </source>
</evidence>
<proteinExistence type="predicted"/>
<feature type="compositionally biased region" description="Polar residues" evidence="1">
    <location>
        <begin position="362"/>
        <end position="381"/>
    </location>
</feature>
<sequence length="440" mass="50145">MPTSTHNVNPQSPILKPERNPPSLSAPKFRKLVFIDKTKQRQRSPSPKQVIPPSTIVVPYQQALKDLPKHTRPLSSNKQKMKAIAAPIPNTARSSSLSPNPLPSRTTSIPHTNRQLEQLHSQHLLKDKATHPDPPPLEYPFNVHRSESDKQQSKKALTTLRKMQSGHVRPDSPLQRNILHTTHPFQPWIPDTNRGVVPYDVVMRQRKTSNDDKILEDSLSDSEGHHHDPKSKTPPRQKRASDEKQKLIGEVVSGFTEFSSIGQRAIDAFSKKNKTILTSPNQKHFFSPKRKERQITLPDPSEQEQKRVWESDQQKTVQKRDDSERGKEKSKTPSLTMAAFLAELTARRIERERSDTSESEQHLATTHAQTAEQPETSQDQQLLPVVAQIEPVTKAVPRNKHFKRGQRPRHDTKNMFEMKITQTHANLPDNQFSQVVSSID</sequence>
<dbReference type="Proteomes" id="UP001281761">
    <property type="component" value="Unassembled WGS sequence"/>
</dbReference>
<dbReference type="EMBL" id="JARBJD010000010">
    <property type="protein sequence ID" value="KAK2962613.1"/>
    <property type="molecule type" value="Genomic_DNA"/>
</dbReference>
<evidence type="ECO:0000256" key="1">
    <source>
        <dbReference type="SAM" id="MobiDB-lite"/>
    </source>
</evidence>
<feature type="region of interest" description="Disordered" evidence="1">
    <location>
        <begin position="1"/>
        <end position="55"/>
    </location>
</feature>
<feature type="compositionally biased region" description="Basic and acidic residues" evidence="1">
    <location>
        <begin position="350"/>
        <end position="361"/>
    </location>
</feature>
<keyword evidence="3" id="KW-1185">Reference proteome</keyword>
<name>A0ABQ9YFS0_9EUKA</name>
<protein>
    <submittedName>
        <fullName evidence="2">Uncharacterized protein</fullName>
    </submittedName>
</protein>
<feature type="region of interest" description="Disordered" evidence="1">
    <location>
        <begin position="124"/>
        <end position="174"/>
    </location>
</feature>
<feature type="compositionally biased region" description="Low complexity" evidence="1">
    <location>
        <begin position="93"/>
        <end position="108"/>
    </location>
</feature>
<feature type="compositionally biased region" description="Basic residues" evidence="1">
    <location>
        <begin position="227"/>
        <end position="238"/>
    </location>
</feature>
<organism evidence="2 3">
    <name type="scientific">Blattamonas nauphoetae</name>
    <dbReference type="NCBI Taxonomy" id="2049346"/>
    <lineage>
        <taxon>Eukaryota</taxon>
        <taxon>Metamonada</taxon>
        <taxon>Preaxostyla</taxon>
        <taxon>Oxymonadida</taxon>
        <taxon>Blattamonas</taxon>
    </lineage>
</organism>
<feature type="compositionally biased region" description="Basic and acidic residues" evidence="1">
    <location>
        <begin position="303"/>
        <end position="331"/>
    </location>
</feature>
<reference evidence="2 3" key="1">
    <citation type="journal article" date="2022" name="bioRxiv">
        <title>Genomics of Preaxostyla Flagellates Illuminates Evolutionary Transitions and the Path Towards Mitochondrial Loss.</title>
        <authorList>
            <person name="Novak L.V.F."/>
            <person name="Treitli S.C."/>
            <person name="Pyrih J."/>
            <person name="Halakuc P."/>
            <person name="Pipaliya S.V."/>
            <person name="Vacek V."/>
            <person name="Brzon O."/>
            <person name="Soukal P."/>
            <person name="Eme L."/>
            <person name="Dacks J.B."/>
            <person name="Karnkowska A."/>
            <person name="Elias M."/>
            <person name="Hampl V."/>
        </authorList>
    </citation>
    <scope>NUCLEOTIDE SEQUENCE [LARGE SCALE GENOMIC DNA]</scope>
    <source>
        <strain evidence="2">NAU3</strain>
        <tissue evidence="2">Gut</tissue>
    </source>
</reference>
<feature type="compositionally biased region" description="Basic residues" evidence="1">
    <location>
        <begin position="397"/>
        <end position="407"/>
    </location>
</feature>
<feature type="region of interest" description="Disordered" evidence="1">
    <location>
        <begin position="67"/>
        <end position="111"/>
    </location>
</feature>
<comment type="caution">
    <text evidence="2">The sequence shown here is derived from an EMBL/GenBank/DDBJ whole genome shotgun (WGS) entry which is preliminary data.</text>
</comment>